<name>A0A8K0MQ54_9ROSA</name>
<protein>
    <submittedName>
        <fullName evidence="1">Uncharacterized protein</fullName>
    </submittedName>
</protein>
<comment type="caution">
    <text evidence="1">The sequence shown here is derived from an EMBL/GenBank/DDBJ whole genome shotgun (WGS) entry which is preliminary data.</text>
</comment>
<evidence type="ECO:0000313" key="1">
    <source>
        <dbReference type="EMBL" id="KAF3454069.1"/>
    </source>
</evidence>
<reference evidence="1" key="1">
    <citation type="submission" date="2020-03" db="EMBL/GenBank/DDBJ databases">
        <title>A high-quality chromosome-level genome assembly of a woody plant with both climbing and erect habits, Rhamnella rubrinervis.</title>
        <authorList>
            <person name="Lu Z."/>
            <person name="Yang Y."/>
            <person name="Zhu X."/>
            <person name="Sun Y."/>
        </authorList>
    </citation>
    <scope>NUCLEOTIDE SEQUENCE</scope>
    <source>
        <strain evidence="1">BYM</strain>
        <tissue evidence="1">Leaf</tissue>
    </source>
</reference>
<accession>A0A8K0MQ54</accession>
<dbReference type="AlphaFoldDB" id="A0A8K0MQ54"/>
<organism evidence="1 2">
    <name type="scientific">Rhamnella rubrinervis</name>
    <dbReference type="NCBI Taxonomy" id="2594499"/>
    <lineage>
        <taxon>Eukaryota</taxon>
        <taxon>Viridiplantae</taxon>
        <taxon>Streptophyta</taxon>
        <taxon>Embryophyta</taxon>
        <taxon>Tracheophyta</taxon>
        <taxon>Spermatophyta</taxon>
        <taxon>Magnoliopsida</taxon>
        <taxon>eudicotyledons</taxon>
        <taxon>Gunneridae</taxon>
        <taxon>Pentapetalae</taxon>
        <taxon>rosids</taxon>
        <taxon>fabids</taxon>
        <taxon>Rosales</taxon>
        <taxon>Rhamnaceae</taxon>
        <taxon>rhamnoid group</taxon>
        <taxon>Rhamneae</taxon>
        <taxon>Rhamnella</taxon>
    </lineage>
</organism>
<evidence type="ECO:0000313" key="2">
    <source>
        <dbReference type="Proteomes" id="UP000796880"/>
    </source>
</evidence>
<proteinExistence type="predicted"/>
<keyword evidence="2" id="KW-1185">Reference proteome</keyword>
<dbReference type="Proteomes" id="UP000796880">
    <property type="component" value="Unassembled WGS sequence"/>
</dbReference>
<sequence>MISSVEGDSKCLEDSIPFPLISHLSSSSMSSFTWSDYLRANLRLDLVGCFMRFDYSSLSKSPSSSLGAYSSRLSIDFGDIVIFPLGTSTRKLRL</sequence>
<dbReference type="EMBL" id="VOIH02000002">
    <property type="protein sequence ID" value="KAF3454069.1"/>
    <property type="molecule type" value="Genomic_DNA"/>
</dbReference>
<gene>
    <name evidence="1" type="ORF">FNV43_RR04516</name>
</gene>